<evidence type="ECO:0000256" key="2">
    <source>
        <dbReference type="SAM" id="SignalP"/>
    </source>
</evidence>
<feature type="signal peptide" evidence="2">
    <location>
        <begin position="1"/>
        <end position="20"/>
    </location>
</feature>
<keyword evidence="4" id="KW-1185">Reference proteome</keyword>
<dbReference type="InterPro" id="IPR038921">
    <property type="entry name" value="YOR389W-like"/>
</dbReference>
<name>A0A9W8RWS9_9HYPO</name>
<dbReference type="OrthoDB" id="10261782at2759"/>
<proteinExistence type="predicted"/>
<organism evidence="3 4">
    <name type="scientific">Fusarium torreyae</name>
    <dbReference type="NCBI Taxonomy" id="1237075"/>
    <lineage>
        <taxon>Eukaryota</taxon>
        <taxon>Fungi</taxon>
        <taxon>Dikarya</taxon>
        <taxon>Ascomycota</taxon>
        <taxon>Pezizomycotina</taxon>
        <taxon>Sordariomycetes</taxon>
        <taxon>Hypocreomycetidae</taxon>
        <taxon>Hypocreales</taxon>
        <taxon>Nectriaceae</taxon>
        <taxon>Fusarium</taxon>
    </lineage>
</organism>
<feature type="chain" id="PRO_5040830980" evidence="2">
    <location>
        <begin position="21"/>
        <end position="465"/>
    </location>
</feature>
<gene>
    <name evidence="3" type="ORF">NW762_009157</name>
</gene>
<dbReference type="PANTHER" id="PTHR35204:SF1">
    <property type="entry name" value="ENTEROTOXIN"/>
    <property type="match status" value="1"/>
</dbReference>
<evidence type="ECO:0000313" key="4">
    <source>
        <dbReference type="Proteomes" id="UP001152049"/>
    </source>
</evidence>
<accession>A0A9W8RWS9</accession>
<feature type="compositionally biased region" description="Basic and acidic residues" evidence="1">
    <location>
        <begin position="161"/>
        <end position="189"/>
    </location>
</feature>
<dbReference type="EMBL" id="JAOQAZ010000019">
    <property type="protein sequence ID" value="KAJ4256081.1"/>
    <property type="molecule type" value="Genomic_DNA"/>
</dbReference>
<dbReference type="Proteomes" id="UP001152049">
    <property type="component" value="Unassembled WGS sequence"/>
</dbReference>
<evidence type="ECO:0000313" key="3">
    <source>
        <dbReference type="EMBL" id="KAJ4256081.1"/>
    </source>
</evidence>
<sequence>MAPRTFIAVFAASAVSLTTAYSSNEAFSPSIEVAVTRGPAVFNSVHDSLRKWGSMVHPNGMSFYLATIPEGVMLHHGNGRNETPTSFDWLAYEIEHAEIFARVWTPRKPDRMRLGGDDQVPLADTAMKPVEKKHGWLHTFRTTRPLRLIYIDGMSGNKDGSGVRDTQDYLLRGVRDDGEGERERGKSENKPPGPPGEYERVEDLCQLCAEWQLDGIVRVENAGFEVIKCDFSTGMEQVQSLQRTDSQRPRSPGHGPRKGGPKPNYRDVGPGRTILDYSSMVSAFFFPVNLTNPDSNHTDLPRLTYTTVDEMEAIRNYLTTVLEDRLDHSLPAFTWRDVADLIVARYGVPILSMANSSDSETLANSIRFLVEVFIDYSVADEELRNYEARKRCSTFYIQTMPLNTDADKLIYAAFEVVNAEICSALFKVWELLGGDAKGLASLEEPRGIIKSLIEYLSWSDLQTRE</sequence>
<protein>
    <submittedName>
        <fullName evidence="3">Uncharacterized protein</fullName>
    </submittedName>
</protein>
<comment type="caution">
    <text evidence="3">The sequence shown here is derived from an EMBL/GenBank/DDBJ whole genome shotgun (WGS) entry which is preliminary data.</text>
</comment>
<evidence type="ECO:0000256" key="1">
    <source>
        <dbReference type="SAM" id="MobiDB-lite"/>
    </source>
</evidence>
<keyword evidence="2" id="KW-0732">Signal</keyword>
<dbReference type="PANTHER" id="PTHR35204">
    <property type="entry name" value="YALI0A21131P"/>
    <property type="match status" value="1"/>
</dbReference>
<reference evidence="3" key="1">
    <citation type="submission" date="2022-09" db="EMBL/GenBank/DDBJ databases">
        <title>Fusarium specimens isolated from Avocado Roots.</title>
        <authorList>
            <person name="Stajich J."/>
            <person name="Roper C."/>
            <person name="Heimlech-Rivalta G."/>
        </authorList>
    </citation>
    <scope>NUCLEOTIDE SEQUENCE</scope>
    <source>
        <strain evidence="3">CF00136</strain>
    </source>
</reference>
<dbReference type="AlphaFoldDB" id="A0A9W8RWS9"/>
<feature type="region of interest" description="Disordered" evidence="1">
    <location>
        <begin position="238"/>
        <end position="268"/>
    </location>
</feature>
<feature type="region of interest" description="Disordered" evidence="1">
    <location>
        <begin position="161"/>
        <end position="198"/>
    </location>
</feature>